<feature type="region of interest" description="Disordered" evidence="1">
    <location>
        <begin position="241"/>
        <end position="261"/>
    </location>
</feature>
<dbReference type="EMBL" id="ML987190">
    <property type="protein sequence ID" value="KAF2254182.1"/>
    <property type="molecule type" value="Genomic_DNA"/>
</dbReference>
<name>A0A6A6IW74_9PLEO</name>
<dbReference type="Proteomes" id="UP000800094">
    <property type="component" value="Unassembled WGS sequence"/>
</dbReference>
<reference evidence="2" key="1">
    <citation type="journal article" date="2020" name="Stud. Mycol.">
        <title>101 Dothideomycetes genomes: a test case for predicting lifestyles and emergence of pathogens.</title>
        <authorList>
            <person name="Haridas S."/>
            <person name="Albert R."/>
            <person name="Binder M."/>
            <person name="Bloem J."/>
            <person name="Labutti K."/>
            <person name="Salamov A."/>
            <person name="Andreopoulos B."/>
            <person name="Baker S."/>
            <person name="Barry K."/>
            <person name="Bills G."/>
            <person name="Bluhm B."/>
            <person name="Cannon C."/>
            <person name="Castanera R."/>
            <person name="Culley D."/>
            <person name="Daum C."/>
            <person name="Ezra D."/>
            <person name="Gonzalez J."/>
            <person name="Henrissat B."/>
            <person name="Kuo A."/>
            <person name="Liang C."/>
            <person name="Lipzen A."/>
            <person name="Lutzoni F."/>
            <person name="Magnuson J."/>
            <person name="Mondo S."/>
            <person name="Nolan M."/>
            <person name="Ohm R."/>
            <person name="Pangilinan J."/>
            <person name="Park H.-J."/>
            <person name="Ramirez L."/>
            <person name="Alfaro M."/>
            <person name="Sun H."/>
            <person name="Tritt A."/>
            <person name="Yoshinaga Y."/>
            <person name="Zwiers L.-H."/>
            <person name="Turgeon B."/>
            <person name="Goodwin S."/>
            <person name="Spatafora J."/>
            <person name="Crous P."/>
            <person name="Grigoriev I."/>
        </authorList>
    </citation>
    <scope>NUCLEOTIDE SEQUENCE</scope>
    <source>
        <strain evidence="2">CBS 122368</strain>
    </source>
</reference>
<sequence>MDQTIERLSPNSLLDAEGDTKSNFSEMPEHQDDAAATQAAGVLCEMGAIDASQGDGHTSQAMEPCLPEHPAALTASKTKPAVPEPSRAEADQTTASTLEPEVPGPSHAEAAVTLTAEQESEPRNEDPTRPSEPPHRVISATEPEVTIDIQETDTQTMKRDLRPSLESPAIEERHGENSEGIADDRDDGYDVQNMPISISDDEEPSGLIIVNDNGGRAIVINDSDEEMHIDDDHSSQNILHRAQRNRAAQKSPEMVNWTSKE</sequence>
<gene>
    <name evidence="2" type="ORF">BU26DRAFT_499987</name>
</gene>
<dbReference type="AlphaFoldDB" id="A0A6A6IW74"/>
<accession>A0A6A6IW74</accession>
<organism evidence="2 3">
    <name type="scientific">Trematosphaeria pertusa</name>
    <dbReference type="NCBI Taxonomy" id="390896"/>
    <lineage>
        <taxon>Eukaryota</taxon>
        <taxon>Fungi</taxon>
        <taxon>Dikarya</taxon>
        <taxon>Ascomycota</taxon>
        <taxon>Pezizomycotina</taxon>
        <taxon>Dothideomycetes</taxon>
        <taxon>Pleosporomycetidae</taxon>
        <taxon>Pleosporales</taxon>
        <taxon>Massarineae</taxon>
        <taxon>Trematosphaeriaceae</taxon>
        <taxon>Trematosphaeria</taxon>
    </lineage>
</organism>
<proteinExistence type="predicted"/>
<evidence type="ECO:0000256" key="1">
    <source>
        <dbReference type="SAM" id="MobiDB-lite"/>
    </source>
</evidence>
<keyword evidence="3" id="KW-1185">Reference proteome</keyword>
<evidence type="ECO:0000313" key="2">
    <source>
        <dbReference type="EMBL" id="KAF2254182.1"/>
    </source>
</evidence>
<feature type="region of interest" description="Disordered" evidence="1">
    <location>
        <begin position="51"/>
        <end position="206"/>
    </location>
</feature>
<dbReference type="OrthoDB" id="3769542at2759"/>
<dbReference type="RefSeq" id="XP_033689186.1">
    <property type="nucleotide sequence ID" value="XM_033826453.1"/>
</dbReference>
<feature type="region of interest" description="Disordered" evidence="1">
    <location>
        <begin position="1"/>
        <end position="38"/>
    </location>
</feature>
<dbReference type="GeneID" id="54579783"/>
<protein>
    <submittedName>
        <fullName evidence="2">Uncharacterized protein</fullName>
    </submittedName>
</protein>
<feature type="compositionally biased region" description="Basic and acidic residues" evidence="1">
    <location>
        <begin position="120"/>
        <end position="135"/>
    </location>
</feature>
<evidence type="ECO:0000313" key="3">
    <source>
        <dbReference type="Proteomes" id="UP000800094"/>
    </source>
</evidence>